<evidence type="ECO:0000256" key="1">
    <source>
        <dbReference type="ARBA" id="ARBA00004651"/>
    </source>
</evidence>
<keyword evidence="6 7" id="KW-0472">Membrane</keyword>
<keyword evidence="4 7" id="KW-0812">Transmembrane</keyword>
<feature type="transmembrane region" description="Helical" evidence="7">
    <location>
        <begin position="47"/>
        <end position="65"/>
    </location>
</feature>
<comment type="subcellular location">
    <subcellularLocation>
        <location evidence="1">Cell membrane</location>
        <topology evidence="1">Multi-pass membrane protein</topology>
    </subcellularLocation>
</comment>
<protein>
    <submittedName>
        <fullName evidence="9">MFS transporter</fullName>
    </submittedName>
</protein>
<evidence type="ECO:0000256" key="7">
    <source>
        <dbReference type="SAM" id="Phobius"/>
    </source>
</evidence>
<dbReference type="InterPro" id="IPR036259">
    <property type="entry name" value="MFS_trans_sf"/>
</dbReference>
<dbReference type="PROSITE" id="PS50850">
    <property type="entry name" value="MFS"/>
    <property type="match status" value="1"/>
</dbReference>
<dbReference type="AlphaFoldDB" id="A0A7H8QCP7"/>
<evidence type="ECO:0000256" key="2">
    <source>
        <dbReference type="ARBA" id="ARBA00022448"/>
    </source>
</evidence>
<keyword evidence="10" id="KW-1185">Reference proteome</keyword>
<dbReference type="GO" id="GO:0005886">
    <property type="term" value="C:plasma membrane"/>
    <property type="evidence" value="ECO:0007669"/>
    <property type="project" value="UniProtKB-SubCell"/>
</dbReference>
<evidence type="ECO:0000256" key="3">
    <source>
        <dbReference type="ARBA" id="ARBA00022475"/>
    </source>
</evidence>
<evidence type="ECO:0000256" key="5">
    <source>
        <dbReference type="ARBA" id="ARBA00022989"/>
    </source>
</evidence>
<organism evidence="9 10">
    <name type="scientific">Planococcus glaciei</name>
    <dbReference type="NCBI Taxonomy" id="459472"/>
    <lineage>
        <taxon>Bacteria</taxon>
        <taxon>Bacillati</taxon>
        <taxon>Bacillota</taxon>
        <taxon>Bacilli</taxon>
        <taxon>Bacillales</taxon>
        <taxon>Caryophanaceae</taxon>
        <taxon>Planococcus</taxon>
    </lineage>
</organism>
<feature type="transmembrane region" description="Helical" evidence="7">
    <location>
        <begin position="357"/>
        <end position="376"/>
    </location>
</feature>
<evidence type="ECO:0000313" key="10">
    <source>
        <dbReference type="Proteomes" id="UP000509222"/>
    </source>
</evidence>
<dbReference type="InterPro" id="IPR004638">
    <property type="entry name" value="EmrB-like"/>
</dbReference>
<name>A0A7H8QCP7_9BACL</name>
<evidence type="ECO:0000256" key="4">
    <source>
        <dbReference type="ARBA" id="ARBA00022692"/>
    </source>
</evidence>
<dbReference type="EMBL" id="CP051177">
    <property type="protein sequence ID" value="QKX51135.1"/>
    <property type="molecule type" value="Genomic_DNA"/>
</dbReference>
<feature type="transmembrane region" description="Helical" evidence="7">
    <location>
        <begin position="331"/>
        <end position="351"/>
    </location>
</feature>
<evidence type="ECO:0000313" key="9">
    <source>
        <dbReference type="EMBL" id="QKX51135.1"/>
    </source>
</evidence>
<feature type="transmembrane region" description="Helical" evidence="7">
    <location>
        <begin position="196"/>
        <end position="215"/>
    </location>
</feature>
<feature type="transmembrane region" description="Helical" evidence="7">
    <location>
        <begin position="102"/>
        <end position="124"/>
    </location>
</feature>
<feature type="domain" description="Major facilitator superfamily (MFS) profile" evidence="8">
    <location>
        <begin position="12"/>
        <end position="492"/>
    </location>
</feature>
<dbReference type="CDD" id="cd17502">
    <property type="entry name" value="MFS_Azr1_MDR_like"/>
    <property type="match status" value="1"/>
</dbReference>
<keyword evidence="3" id="KW-1003">Cell membrane</keyword>
<sequence>MKNKGQSNIKVVIGGLLLAILVASMDNTIVTTALPSIVGELGGVDKFVWVTSAYLVAQMAGMPIFGKLSDMYGRKNFFIFGLVVFMIGSILCGTADTINELIIYRAIQGIGGGALMPIAFTIMFDVVPIEQRGKMSGMFGAVFGISSVFGPLLGAYITEYIGWTWVFYINIPLGLIAFAMVAFFYKESVEHAKQRIDWIGAFTLVGAVVCLMFAVELGGKEFAWASPQSFSLFGGFAILAIAFVIAERRAEEPVIDFGMFKERLFATSGLISIFSGAAFITASVYIPFYIQGVQGGNATNSGLVLLPMMVGSVVSASIGGALMAKFAYRSFLIPTLALLTVGMVLLATLSIDTSRFLVVAFMILAGLGIGASFSVLPSAAIHPFSVRKRGAATSTVSFLRTFGMTIGITVFGIIQSHAFTRNLADSFGEGASSFTGDSRALLSPEARSNIPAEIADTLTKALSSSIASTFLWAIVPAALALVVAFMMSKEKLGDQIKQS</sequence>
<gene>
    <name evidence="9" type="ORF">HF394_11345</name>
</gene>
<dbReference type="GO" id="GO:0022857">
    <property type="term" value="F:transmembrane transporter activity"/>
    <property type="evidence" value="ECO:0007669"/>
    <property type="project" value="InterPro"/>
</dbReference>
<reference evidence="10" key="1">
    <citation type="submission" date="2020-06" db="EMBL/GenBank/DDBJ databases">
        <title>Isolation of Planomicrobium glaciei.</title>
        <authorList>
            <person name="Malisova L."/>
            <person name="Safrankova R."/>
            <person name="Jakubu V."/>
            <person name="Spanelova P."/>
        </authorList>
    </citation>
    <scope>NUCLEOTIDE SEQUENCE [LARGE SCALE GENOMIC DNA]</scope>
    <source>
        <strain evidence="10">NRL-ATB46093</strain>
    </source>
</reference>
<dbReference type="Gene3D" id="1.20.1720.10">
    <property type="entry name" value="Multidrug resistance protein D"/>
    <property type="match status" value="1"/>
</dbReference>
<evidence type="ECO:0000256" key="6">
    <source>
        <dbReference type="ARBA" id="ARBA00023136"/>
    </source>
</evidence>
<feature type="transmembrane region" description="Helical" evidence="7">
    <location>
        <begin position="302"/>
        <end position="324"/>
    </location>
</feature>
<feature type="transmembrane region" description="Helical" evidence="7">
    <location>
        <begin position="397"/>
        <end position="418"/>
    </location>
</feature>
<feature type="transmembrane region" description="Helical" evidence="7">
    <location>
        <begin position="163"/>
        <end position="184"/>
    </location>
</feature>
<evidence type="ECO:0000259" key="8">
    <source>
        <dbReference type="PROSITE" id="PS50850"/>
    </source>
</evidence>
<accession>A0A7H8QCP7</accession>
<dbReference type="InterPro" id="IPR020846">
    <property type="entry name" value="MFS_dom"/>
</dbReference>
<dbReference type="Proteomes" id="UP000509222">
    <property type="component" value="Chromosome"/>
</dbReference>
<feature type="transmembrane region" description="Helical" evidence="7">
    <location>
        <begin position="227"/>
        <end position="246"/>
    </location>
</feature>
<keyword evidence="5 7" id="KW-1133">Transmembrane helix</keyword>
<dbReference type="SUPFAM" id="SSF103473">
    <property type="entry name" value="MFS general substrate transporter"/>
    <property type="match status" value="1"/>
</dbReference>
<dbReference type="InterPro" id="IPR011701">
    <property type="entry name" value="MFS"/>
</dbReference>
<keyword evidence="2" id="KW-0813">Transport</keyword>
<proteinExistence type="predicted"/>
<feature type="transmembrane region" description="Helical" evidence="7">
    <location>
        <begin position="77"/>
        <end position="96"/>
    </location>
</feature>
<feature type="transmembrane region" description="Helical" evidence="7">
    <location>
        <begin position="267"/>
        <end position="290"/>
    </location>
</feature>
<feature type="transmembrane region" description="Helical" evidence="7">
    <location>
        <begin position="136"/>
        <end position="157"/>
    </location>
</feature>
<dbReference type="NCBIfam" id="TIGR00711">
    <property type="entry name" value="efflux_EmrB"/>
    <property type="match status" value="1"/>
</dbReference>
<dbReference type="PANTHER" id="PTHR23501">
    <property type="entry name" value="MAJOR FACILITATOR SUPERFAMILY"/>
    <property type="match status" value="1"/>
</dbReference>
<dbReference type="RefSeq" id="WP_036804167.1">
    <property type="nucleotide sequence ID" value="NZ_CP051177.1"/>
</dbReference>
<dbReference type="FunFam" id="1.20.1720.10:FF:000004">
    <property type="entry name" value="EmrB/QacA family drug resistance transporter"/>
    <property type="match status" value="1"/>
</dbReference>
<dbReference type="PANTHER" id="PTHR23501:SF170">
    <property type="entry name" value="MULTIDRUG RESISTANCE PROTEIN 3"/>
    <property type="match status" value="1"/>
</dbReference>
<dbReference type="Pfam" id="PF07690">
    <property type="entry name" value="MFS_1"/>
    <property type="match status" value="1"/>
</dbReference>
<feature type="transmembrane region" description="Helical" evidence="7">
    <location>
        <begin position="466"/>
        <end position="487"/>
    </location>
</feature>
<dbReference type="Gene3D" id="1.20.1250.20">
    <property type="entry name" value="MFS general substrate transporter like domains"/>
    <property type="match status" value="1"/>
</dbReference>